<reference evidence="1 3" key="1">
    <citation type="journal article" date="2014" name="BMC Genomics">
        <title>Genome sequence of Anopheles sinensis provides insight into genetics basis of mosquito competence for malaria parasites.</title>
        <authorList>
            <person name="Zhou D."/>
            <person name="Zhang D."/>
            <person name="Ding G."/>
            <person name="Shi L."/>
            <person name="Hou Q."/>
            <person name="Ye Y."/>
            <person name="Xu Y."/>
            <person name="Zhou H."/>
            <person name="Xiong C."/>
            <person name="Li S."/>
            <person name="Yu J."/>
            <person name="Hong S."/>
            <person name="Yu X."/>
            <person name="Zou P."/>
            <person name="Chen C."/>
            <person name="Chang X."/>
            <person name="Wang W."/>
            <person name="Lv Y."/>
            <person name="Sun Y."/>
            <person name="Ma L."/>
            <person name="Shen B."/>
            <person name="Zhu C."/>
        </authorList>
    </citation>
    <scope>NUCLEOTIDE SEQUENCE [LARGE SCALE GENOMIC DNA]</scope>
</reference>
<gene>
    <name evidence="1" type="ORF">ZHAS_00000172</name>
</gene>
<organism evidence="1">
    <name type="scientific">Anopheles sinensis</name>
    <name type="common">Mosquito</name>
    <dbReference type="NCBI Taxonomy" id="74873"/>
    <lineage>
        <taxon>Eukaryota</taxon>
        <taxon>Metazoa</taxon>
        <taxon>Ecdysozoa</taxon>
        <taxon>Arthropoda</taxon>
        <taxon>Hexapoda</taxon>
        <taxon>Insecta</taxon>
        <taxon>Pterygota</taxon>
        <taxon>Neoptera</taxon>
        <taxon>Endopterygota</taxon>
        <taxon>Diptera</taxon>
        <taxon>Nematocera</taxon>
        <taxon>Culicoidea</taxon>
        <taxon>Culicidae</taxon>
        <taxon>Anophelinae</taxon>
        <taxon>Anopheles</taxon>
    </lineage>
</organism>
<protein>
    <submittedName>
        <fullName evidence="1 2">Putative methanol oxidase</fullName>
    </submittedName>
</protein>
<reference evidence="2" key="2">
    <citation type="submission" date="2020-05" db="UniProtKB">
        <authorList>
            <consortium name="EnsemblMetazoa"/>
        </authorList>
    </citation>
    <scope>IDENTIFICATION</scope>
</reference>
<dbReference type="EnsemblMetazoa" id="ASIC000172-RA">
    <property type="protein sequence ID" value="ASIC000172-PA"/>
    <property type="gene ID" value="ASIC000172"/>
</dbReference>
<proteinExistence type="predicted"/>
<dbReference type="EMBL" id="ATLV01000831">
    <property type="status" value="NOT_ANNOTATED_CDS"/>
    <property type="molecule type" value="Genomic_DNA"/>
</dbReference>
<keyword evidence="3" id="KW-1185">Reference proteome</keyword>
<evidence type="ECO:0000313" key="3">
    <source>
        <dbReference type="Proteomes" id="UP000030765"/>
    </source>
</evidence>
<sequence length="102" mass="11456">MEYYIICFPVAIAFGSERSRLRIILPAVQPRGHERTAGVEKITATQRFAWTGFLPNSSARKMLPKQVECRQPPAKGEQHYARVAHICTPSTVRLCVDSGTQQ</sequence>
<accession>A0A084V9X7</accession>
<evidence type="ECO:0000313" key="1">
    <source>
        <dbReference type="EMBL" id="KFB34771.1"/>
    </source>
</evidence>
<dbReference type="EMBL" id="KE523910">
    <property type="protein sequence ID" value="KFB34771.1"/>
    <property type="molecule type" value="Genomic_DNA"/>
</dbReference>
<evidence type="ECO:0000313" key="2">
    <source>
        <dbReference type="EnsemblMetazoa" id="ASIC000172-PA"/>
    </source>
</evidence>
<dbReference type="VEuPathDB" id="VectorBase:ASIC000172"/>
<dbReference type="AlphaFoldDB" id="A0A084V9X7"/>
<dbReference type="Proteomes" id="UP000030765">
    <property type="component" value="Unassembled WGS sequence"/>
</dbReference>
<name>A0A084V9X7_ANOSI</name>